<keyword evidence="9" id="KW-1133">Transmembrane helix</keyword>
<accession>T1KI63</accession>
<evidence type="ECO:0000256" key="7">
    <source>
        <dbReference type="ARBA" id="ARBA00023170"/>
    </source>
</evidence>
<dbReference type="HOGENOM" id="CLU_2161564_0_0_1"/>
<feature type="transmembrane region" description="Helical" evidence="9">
    <location>
        <begin position="16"/>
        <end position="35"/>
    </location>
</feature>
<dbReference type="InterPro" id="IPR001628">
    <property type="entry name" value="Znf_hrmn_rcpt"/>
</dbReference>
<dbReference type="InterPro" id="IPR013088">
    <property type="entry name" value="Znf_NHR/GATA"/>
</dbReference>
<organism evidence="11 12">
    <name type="scientific">Tetranychus urticae</name>
    <name type="common">Two-spotted spider mite</name>
    <dbReference type="NCBI Taxonomy" id="32264"/>
    <lineage>
        <taxon>Eukaryota</taxon>
        <taxon>Metazoa</taxon>
        <taxon>Ecdysozoa</taxon>
        <taxon>Arthropoda</taxon>
        <taxon>Chelicerata</taxon>
        <taxon>Arachnida</taxon>
        <taxon>Acari</taxon>
        <taxon>Acariformes</taxon>
        <taxon>Trombidiformes</taxon>
        <taxon>Prostigmata</taxon>
        <taxon>Eleutherengona</taxon>
        <taxon>Raphignathae</taxon>
        <taxon>Tetranychoidea</taxon>
        <taxon>Tetranychidae</taxon>
        <taxon>Tetranychus</taxon>
    </lineage>
</organism>
<sequence>MIEYEDDQYEAMTNHLIVLVFAFIFLLLNCALYLINFSLFPSETAQNNSFEAADSNSGNTPSKSFVVCKVCGDKASRYHYEVTSCEGYKVNIGQSLSQRSSVDQDKQEGRQ</sequence>
<evidence type="ECO:0000256" key="3">
    <source>
        <dbReference type="ARBA" id="ARBA00022833"/>
    </source>
</evidence>
<evidence type="ECO:0000256" key="5">
    <source>
        <dbReference type="ARBA" id="ARBA00023125"/>
    </source>
</evidence>
<dbReference type="GO" id="GO:0043565">
    <property type="term" value="F:sequence-specific DNA binding"/>
    <property type="evidence" value="ECO:0007669"/>
    <property type="project" value="InterPro"/>
</dbReference>
<evidence type="ECO:0000256" key="6">
    <source>
        <dbReference type="ARBA" id="ARBA00023163"/>
    </source>
</evidence>
<dbReference type="AlphaFoldDB" id="T1KI63"/>
<keyword evidence="7" id="KW-0675">Receptor</keyword>
<evidence type="ECO:0000256" key="8">
    <source>
        <dbReference type="ARBA" id="ARBA00023242"/>
    </source>
</evidence>
<reference evidence="11" key="2">
    <citation type="submission" date="2015-06" db="UniProtKB">
        <authorList>
            <consortium name="EnsemblMetazoa"/>
        </authorList>
    </citation>
    <scope>IDENTIFICATION</scope>
</reference>
<keyword evidence="12" id="KW-1185">Reference proteome</keyword>
<reference evidence="12" key="1">
    <citation type="submission" date="2011-08" db="EMBL/GenBank/DDBJ databases">
        <authorList>
            <person name="Rombauts S."/>
        </authorList>
    </citation>
    <scope>NUCLEOTIDE SEQUENCE</scope>
    <source>
        <strain evidence="12">London</strain>
    </source>
</reference>
<evidence type="ECO:0000256" key="2">
    <source>
        <dbReference type="ARBA" id="ARBA00022771"/>
    </source>
</evidence>
<evidence type="ECO:0000259" key="10">
    <source>
        <dbReference type="Pfam" id="PF00105"/>
    </source>
</evidence>
<evidence type="ECO:0000256" key="9">
    <source>
        <dbReference type="SAM" id="Phobius"/>
    </source>
</evidence>
<dbReference type="EMBL" id="CAEY01000109">
    <property type="status" value="NOT_ANNOTATED_CDS"/>
    <property type="molecule type" value="Genomic_DNA"/>
</dbReference>
<proteinExistence type="predicted"/>
<dbReference type="Pfam" id="PF00105">
    <property type="entry name" value="zf-C4"/>
    <property type="match status" value="1"/>
</dbReference>
<keyword evidence="4" id="KW-0805">Transcription regulation</keyword>
<name>T1KI63_TETUR</name>
<dbReference type="eggNOG" id="ENOG502SXWI">
    <property type="taxonomic scope" value="Eukaryota"/>
</dbReference>
<keyword evidence="8" id="KW-0539">Nucleus</keyword>
<dbReference type="SUPFAM" id="SSF57716">
    <property type="entry name" value="Glucocorticoid receptor-like (DNA-binding domain)"/>
    <property type="match status" value="1"/>
</dbReference>
<evidence type="ECO:0000313" key="11">
    <source>
        <dbReference type="EnsemblMetazoa" id="tetur12g00210.1"/>
    </source>
</evidence>
<keyword evidence="9" id="KW-0812">Transmembrane</keyword>
<dbReference type="GO" id="GO:0003700">
    <property type="term" value="F:DNA-binding transcription factor activity"/>
    <property type="evidence" value="ECO:0007669"/>
    <property type="project" value="InterPro"/>
</dbReference>
<dbReference type="Gene3D" id="3.30.50.10">
    <property type="entry name" value="Erythroid Transcription Factor GATA-1, subunit A"/>
    <property type="match status" value="1"/>
</dbReference>
<keyword evidence="3" id="KW-0862">Zinc</keyword>
<dbReference type="Proteomes" id="UP000015104">
    <property type="component" value="Unassembled WGS sequence"/>
</dbReference>
<protein>
    <recommendedName>
        <fullName evidence="10">Nuclear receptor domain-containing protein</fullName>
    </recommendedName>
</protein>
<keyword evidence="6" id="KW-0804">Transcription</keyword>
<evidence type="ECO:0000256" key="1">
    <source>
        <dbReference type="ARBA" id="ARBA00022723"/>
    </source>
</evidence>
<keyword evidence="9" id="KW-0472">Membrane</keyword>
<evidence type="ECO:0000256" key="4">
    <source>
        <dbReference type="ARBA" id="ARBA00023015"/>
    </source>
</evidence>
<dbReference type="STRING" id="32264.T1KI63"/>
<dbReference type="GO" id="GO:0008270">
    <property type="term" value="F:zinc ion binding"/>
    <property type="evidence" value="ECO:0007669"/>
    <property type="project" value="UniProtKB-KW"/>
</dbReference>
<keyword evidence="1" id="KW-0479">Metal-binding</keyword>
<evidence type="ECO:0000313" key="12">
    <source>
        <dbReference type="Proteomes" id="UP000015104"/>
    </source>
</evidence>
<keyword evidence="5" id="KW-0238">DNA-binding</keyword>
<feature type="domain" description="Nuclear receptor" evidence="10">
    <location>
        <begin position="67"/>
        <end position="101"/>
    </location>
</feature>
<keyword evidence="2" id="KW-0863">Zinc-finger</keyword>
<dbReference type="EnsemblMetazoa" id="tetur12g00210.1">
    <property type="protein sequence ID" value="tetur12g00210.1"/>
    <property type="gene ID" value="tetur12g00210"/>
</dbReference>